<proteinExistence type="predicted"/>
<evidence type="ECO:0000256" key="3">
    <source>
        <dbReference type="SAM" id="MobiDB-lite"/>
    </source>
</evidence>
<reference evidence="6" key="1">
    <citation type="submission" date="2023-06" db="EMBL/GenBank/DDBJ databases">
        <title>Genomic analysis of the entomopathogenic nematode Steinernema hermaphroditum.</title>
        <authorList>
            <person name="Schwarz E.M."/>
            <person name="Heppert J.K."/>
            <person name="Baniya A."/>
            <person name="Schwartz H.T."/>
            <person name="Tan C.-H."/>
            <person name="Antoshechkin I."/>
            <person name="Sternberg P.W."/>
            <person name="Goodrich-Blair H."/>
            <person name="Dillman A.R."/>
        </authorList>
    </citation>
    <scope>NUCLEOTIDE SEQUENCE</scope>
    <source>
        <strain evidence="6">PS9179</strain>
        <tissue evidence="6">Whole animal</tissue>
    </source>
</reference>
<dbReference type="EMBL" id="JAUCMV010000005">
    <property type="protein sequence ID" value="KAK0395392.1"/>
    <property type="molecule type" value="Genomic_DNA"/>
</dbReference>
<dbReference type="Pfam" id="PF15035">
    <property type="entry name" value="Rootletin"/>
    <property type="match status" value="1"/>
</dbReference>
<dbReference type="SUPFAM" id="SSF57997">
    <property type="entry name" value="Tropomyosin"/>
    <property type="match status" value="2"/>
</dbReference>
<evidence type="ECO:0000259" key="5">
    <source>
        <dbReference type="Pfam" id="PF15035"/>
    </source>
</evidence>
<feature type="coiled-coil region" evidence="2">
    <location>
        <begin position="1704"/>
        <end position="1975"/>
    </location>
</feature>
<keyword evidence="1 2" id="KW-0175">Coiled coil</keyword>
<feature type="coiled-coil region" evidence="2">
    <location>
        <begin position="359"/>
        <end position="393"/>
    </location>
</feature>
<dbReference type="Gene3D" id="1.10.287.1490">
    <property type="match status" value="2"/>
</dbReference>
<keyword evidence="4" id="KW-0812">Transmembrane</keyword>
<evidence type="ECO:0000256" key="4">
    <source>
        <dbReference type="SAM" id="Phobius"/>
    </source>
</evidence>
<evidence type="ECO:0000313" key="6">
    <source>
        <dbReference type="EMBL" id="KAK0395392.1"/>
    </source>
</evidence>
<keyword evidence="7" id="KW-1185">Reference proteome</keyword>
<feature type="coiled-coil region" evidence="2">
    <location>
        <begin position="448"/>
        <end position="538"/>
    </location>
</feature>
<gene>
    <name evidence="6" type="ORF">QR680_001257</name>
</gene>
<evidence type="ECO:0000313" key="7">
    <source>
        <dbReference type="Proteomes" id="UP001175271"/>
    </source>
</evidence>
<comment type="caution">
    <text evidence="6">The sequence shown here is derived from an EMBL/GenBank/DDBJ whole genome shotgun (WGS) entry which is preliminary data.</text>
</comment>
<feature type="coiled-coil region" evidence="2">
    <location>
        <begin position="604"/>
        <end position="1355"/>
    </location>
</feature>
<accession>A0AA39GXJ0</accession>
<feature type="coiled-coil region" evidence="2">
    <location>
        <begin position="1440"/>
        <end position="1516"/>
    </location>
</feature>
<organism evidence="6 7">
    <name type="scientific">Steinernema hermaphroditum</name>
    <dbReference type="NCBI Taxonomy" id="289476"/>
    <lineage>
        <taxon>Eukaryota</taxon>
        <taxon>Metazoa</taxon>
        <taxon>Ecdysozoa</taxon>
        <taxon>Nematoda</taxon>
        <taxon>Chromadorea</taxon>
        <taxon>Rhabditida</taxon>
        <taxon>Tylenchina</taxon>
        <taxon>Panagrolaimomorpha</taxon>
        <taxon>Strongyloidoidea</taxon>
        <taxon>Steinernematidae</taxon>
        <taxon>Steinernema</taxon>
    </lineage>
</organism>
<evidence type="ECO:0000256" key="2">
    <source>
        <dbReference type="SAM" id="Coils"/>
    </source>
</evidence>
<name>A0AA39GXJ0_9BILA</name>
<feature type="region of interest" description="Disordered" evidence="3">
    <location>
        <begin position="416"/>
        <end position="440"/>
    </location>
</feature>
<dbReference type="Proteomes" id="UP001175271">
    <property type="component" value="Unassembled WGS sequence"/>
</dbReference>
<feature type="coiled-coil region" evidence="2">
    <location>
        <begin position="1552"/>
        <end position="1614"/>
    </location>
</feature>
<feature type="coiled-coil region" evidence="2">
    <location>
        <begin position="248"/>
        <end position="325"/>
    </location>
</feature>
<keyword evidence="4" id="KW-1133">Transmembrane helix</keyword>
<protein>
    <recommendedName>
        <fullName evidence="5">Rootletin-like coiled-coil domain-containing protein</fullName>
    </recommendedName>
</protein>
<feature type="domain" description="Rootletin-like coiled-coil" evidence="5">
    <location>
        <begin position="108"/>
        <end position="328"/>
    </location>
</feature>
<sequence length="2010" mass="234609">MKHEALERNGFVAEKGPLQSSPQEPSVDSSRIAIFICASVVLIVYAECYVLNVLLCAHLLLAKAIMDGDYSSMSEPSLKDYDQSIGEIPSFAAAAELNRVPNDLNNYRHRIDANVEEQRKYREVLEGLQDKVLKYRQKAAEPDACVGTSFSDRHSATLSSYQSSNQFASPDHHAGSGAGLLHVITDTNGCMPSTSLSCGHLSVLSSLEQNMSSEFLLAQIRAEQSRSATLEDIIEMLRTQSNAAVEANFFLQDDLIRLQEALKLAQQEVNFERENVMKVRKKYRLKAEYQCKNLLDLWMVCNRLKKQMKELKMEAETDLDRQKSEFVRSVNSLERIFKENQIRQKMSSTKSTSEIQETIEEVMKKYDEIVLRNVQLEHEKSEVERRLLNSESVQKRSEEERDQALASIRRIQQIPELSDATGRRARSVSPAGITTSHESTVRQVRRALRENLEEIKSWKKLNDETEDRVKELEGHLQSSERNRKELEKACQEQARATEDLKRECDERARSVRRLTDRAQRLEQEKTGLQSTVQVQMDQINELKSFHQKTIDDLTQLHRSEWEKHRQLMDGELEEKQKTNEGRFERLRKEIDVLKVDLGKSRHSENDLKVELIAERRKIENYEREAVEASRRLQLAREEQERLQKNLEDKEIFIVDLDKQLDEVRSLLQVAEDAKEELQSEKTVLVKENATYVEEITELRTELMQSGMQLENQQTQDEEQRNNIKTYKEQIMKHETVVEQYRSTISDLEHRLEIANNESETLKTDISSGQAEIEKLLGSIKEHSRERLNAEKEREDLYEEMVSAKRAAEEYRSENESLVNRIKEMDEQIVSCHEEIEKWKVSDNELSQRLREANAELEVLQDQFRKKEVREQKEANQLECSQEKIEHLKAEIVQLEEAYTDKVNQLTAANNNLTHRISELTLNLSDVNEKHERLTNSHKRLDSEHTQTKAELEDEISRIRRELTANVDDHKMEQQEWEEHRAQLEDTKSLFEKRLVESVERAQKELEEAAEREERLATNLSNLQKEQDQSIAKIQDLEHQLEHANESVNLDRTNADNALDSLRREKQKIEIESKELRIKYERAKRKVDDLESRMVTVSSQLEKREKGLKSAETELIKVEDELRTKTKQEEELEFKLSNITRELADLHEQKKNLKEAFDKVENENHDLSRTFVDMRTEISVLQSKVAAAEETKEKKVAEVERIKGQVKDFEYLVEDKKGEIGSLSALLKRYEKNQQDMLKELEELKEKNSRLQQEAQSATQEKDVLTRELGSVQKTLDRKTETNQKAVNDLLENYRQVEREKVEVIRLVDEKDSELDMLRGRLDAAENRRRSAEAKIEQHSETIKKLTERLSHYENSAKKALSYAKAHSMRRHKGQTGASFQDLSKSTLKHSNLTLDESYLGDTHILRPSSSFVDVSTVYQDRLVPENSDLIGADPEKLNIRSSVEITFKILKDRIDELEREKNATSTELLKMKAECDGHQSTFATMENRIRSLEKQVQSLEHERTTLEAKLASSRQLLLSQEESLRANDNDRRLFKAKMVSADLHSRDKDARLQVLGEQIQVLRNDIARLEKEKHQFKQLEGSWEVERSRLDHQLGSYASQIDQLKSDITKLSRQKEIRFVSTADSYSTKCPRGPHQLAIQNYVKQISLTEKLHESERNISVQKDRCMELERTITTHKESLIRMQTNEDHYKTKLDGMKRSAHEVGQMEKRLETMRMEMDALGARCKTSEHEREQLRREFLEVKSKYNFSQQKINDLQQIINEVSSDKKRAIDRLEHLERNERDNISLKNDLRRELEGLRSERLTLSAELEDAKRKIQKLSVEKREIEAQRSRLDRERAALKTHIQALELDKQRIESTIRQTTAERQALDKSLGAMEKENSELYRNCSLLQSQVANLERESLNKVAETHTKKKVQLEGELSRVNQEKRQLEKVLEQREHNYTHKSRVFEAQIANLREQLEVERRRLREQIVERTKASTQSLPTEARREITVRRTHSRMITSSPTQKTPFRT</sequence>
<feature type="region of interest" description="Disordered" evidence="3">
    <location>
        <begin position="1"/>
        <end position="25"/>
    </location>
</feature>
<dbReference type="InterPro" id="IPR055167">
    <property type="entry name" value="Rootletin-like_CC"/>
</dbReference>
<feature type="transmembrane region" description="Helical" evidence="4">
    <location>
        <begin position="32"/>
        <end position="61"/>
    </location>
</feature>
<evidence type="ECO:0000256" key="1">
    <source>
        <dbReference type="ARBA" id="ARBA00023054"/>
    </source>
</evidence>
<keyword evidence="4" id="KW-0472">Membrane</keyword>
<dbReference type="PANTHER" id="PTHR18937">
    <property type="entry name" value="STRUCTURAL MAINTENANCE OF CHROMOSOMES SMC FAMILY MEMBER"/>
    <property type="match status" value="1"/>
</dbReference>